<evidence type="ECO:0000256" key="1">
    <source>
        <dbReference type="ARBA" id="ARBA00022553"/>
    </source>
</evidence>
<dbReference type="GO" id="GO:0000160">
    <property type="term" value="P:phosphorelay signal transduction system"/>
    <property type="evidence" value="ECO:0007669"/>
    <property type="project" value="InterPro"/>
</dbReference>
<protein>
    <submittedName>
        <fullName evidence="4">Response regulator</fullName>
    </submittedName>
</protein>
<feature type="domain" description="Response regulatory" evidence="3">
    <location>
        <begin position="7"/>
        <end position="121"/>
    </location>
</feature>
<gene>
    <name evidence="4" type="ORF">rosag_34630</name>
</gene>
<comment type="caution">
    <text evidence="4">The sequence shown here is derived from an EMBL/GenBank/DDBJ whole genome shotgun (WGS) entry which is preliminary data.</text>
</comment>
<feature type="modified residue" description="4-aspartylphosphate" evidence="2">
    <location>
        <position position="56"/>
    </location>
</feature>
<evidence type="ECO:0000313" key="4">
    <source>
        <dbReference type="EMBL" id="GLC26950.1"/>
    </source>
</evidence>
<dbReference type="EMBL" id="BRXS01000005">
    <property type="protein sequence ID" value="GLC26950.1"/>
    <property type="molecule type" value="Genomic_DNA"/>
</dbReference>
<dbReference type="Proteomes" id="UP001161325">
    <property type="component" value="Unassembled WGS sequence"/>
</dbReference>
<proteinExistence type="predicted"/>
<dbReference type="RefSeq" id="WP_284351400.1">
    <property type="nucleotide sequence ID" value="NZ_BRXS01000005.1"/>
</dbReference>
<evidence type="ECO:0000259" key="3">
    <source>
        <dbReference type="PROSITE" id="PS50110"/>
    </source>
</evidence>
<dbReference type="Pfam" id="PF00072">
    <property type="entry name" value="Response_reg"/>
    <property type="match status" value="1"/>
</dbReference>
<dbReference type="SUPFAM" id="SSF52172">
    <property type="entry name" value="CheY-like"/>
    <property type="match status" value="1"/>
</dbReference>
<dbReference type="InterPro" id="IPR001789">
    <property type="entry name" value="Sig_transdc_resp-reg_receiver"/>
</dbReference>
<dbReference type="InterPro" id="IPR011006">
    <property type="entry name" value="CheY-like_superfamily"/>
</dbReference>
<keyword evidence="5" id="KW-1185">Reference proteome</keyword>
<dbReference type="PANTHER" id="PTHR44591">
    <property type="entry name" value="STRESS RESPONSE REGULATOR PROTEIN 1"/>
    <property type="match status" value="1"/>
</dbReference>
<dbReference type="Gene3D" id="3.40.50.2300">
    <property type="match status" value="1"/>
</dbReference>
<sequence length="123" mass="13009">MASPRTTIAVVEDDAGVRTALRQLLRSAQFDALTFASAEELLSARRATAIDCLVADVNLPGMSGVALLRALDARGEAVPAVLVTGRDDPGTQELLRQAGPVPRLHKPFTDDALFEAIRAAMQG</sequence>
<dbReference type="InterPro" id="IPR050595">
    <property type="entry name" value="Bact_response_regulator"/>
</dbReference>
<evidence type="ECO:0000256" key="2">
    <source>
        <dbReference type="PROSITE-ProRule" id="PRU00169"/>
    </source>
</evidence>
<dbReference type="AlphaFoldDB" id="A0AA37V1X6"/>
<accession>A0AA37V1X6</accession>
<dbReference type="PANTHER" id="PTHR44591:SF25">
    <property type="entry name" value="CHEMOTAXIS TWO-COMPONENT RESPONSE REGULATOR"/>
    <property type="match status" value="1"/>
</dbReference>
<name>A0AA37V1X6_9BACT</name>
<reference evidence="4" key="1">
    <citation type="submission" date="2022-08" db="EMBL/GenBank/DDBJ databases">
        <title>Draft genome sequencing of Roseisolibacter agri AW1220.</title>
        <authorList>
            <person name="Tobiishi Y."/>
            <person name="Tonouchi A."/>
        </authorList>
    </citation>
    <scope>NUCLEOTIDE SEQUENCE</scope>
    <source>
        <strain evidence="4">AW1220</strain>
    </source>
</reference>
<dbReference type="PROSITE" id="PS50110">
    <property type="entry name" value="RESPONSE_REGULATORY"/>
    <property type="match status" value="1"/>
</dbReference>
<organism evidence="4 5">
    <name type="scientific">Roseisolibacter agri</name>
    <dbReference type="NCBI Taxonomy" id="2014610"/>
    <lineage>
        <taxon>Bacteria</taxon>
        <taxon>Pseudomonadati</taxon>
        <taxon>Gemmatimonadota</taxon>
        <taxon>Gemmatimonadia</taxon>
        <taxon>Gemmatimonadales</taxon>
        <taxon>Gemmatimonadaceae</taxon>
        <taxon>Roseisolibacter</taxon>
    </lineage>
</organism>
<evidence type="ECO:0000313" key="5">
    <source>
        <dbReference type="Proteomes" id="UP001161325"/>
    </source>
</evidence>
<dbReference type="SMART" id="SM00448">
    <property type="entry name" value="REC"/>
    <property type="match status" value="1"/>
</dbReference>
<keyword evidence="1 2" id="KW-0597">Phosphoprotein</keyword>